<keyword evidence="2 6" id="KW-0813">Transport</keyword>
<feature type="transmembrane region" description="Helical" evidence="6">
    <location>
        <begin position="340"/>
        <end position="357"/>
    </location>
</feature>
<dbReference type="PANTHER" id="PTHR31376:SF17">
    <property type="entry name" value="PURINE PERMEASE 21-RELATED"/>
    <property type="match status" value="1"/>
</dbReference>
<keyword evidence="4 6" id="KW-1133">Transmembrane helix</keyword>
<dbReference type="Pfam" id="PF16913">
    <property type="entry name" value="PUNUT"/>
    <property type="match status" value="1"/>
</dbReference>
<reference evidence="7" key="1">
    <citation type="journal article" date="2021" name="Front. Plant Sci.">
        <title>Chromosome-Scale Genome Assembly for Chinese Sour Jujube and Insights Into Its Genome Evolution and Domestication Signature.</title>
        <authorList>
            <person name="Shen L.-Y."/>
            <person name="Luo H."/>
            <person name="Wang X.-L."/>
            <person name="Wang X.-M."/>
            <person name="Qiu X.-J."/>
            <person name="Liu H."/>
            <person name="Zhou S.-S."/>
            <person name="Jia K.-H."/>
            <person name="Nie S."/>
            <person name="Bao Y.-T."/>
            <person name="Zhang R.-G."/>
            <person name="Yun Q.-Z."/>
            <person name="Chai Y.-H."/>
            <person name="Lu J.-Y."/>
            <person name="Li Y."/>
            <person name="Zhao S.-W."/>
            <person name="Mao J.-F."/>
            <person name="Jia S.-G."/>
            <person name="Mao Y.-M."/>
        </authorList>
    </citation>
    <scope>NUCLEOTIDE SEQUENCE</scope>
    <source>
        <strain evidence="7">AT0</strain>
        <tissue evidence="7">Leaf</tissue>
    </source>
</reference>
<dbReference type="PANTHER" id="PTHR31376">
    <property type="entry name" value="OS09G0467300 PROTEIN-RELATED"/>
    <property type="match status" value="1"/>
</dbReference>
<evidence type="ECO:0000313" key="7">
    <source>
        <dbReference type="EMBL" id="KAH7545121.1"/>
    </source>
</evidence>
<evidence type="ECO:0000256" key="5">
    <source>
        <dbReference type="ARBA" id="ARBA00023136"/>
    </source>
</evidence>
<feature type="transmembrane region" description="Helical" evidence="6">
    <location>
        <begin position="142"/>
        <end position="164"/>
    </location>
</feature>
<feature type="transmembrane region" description="Helical" evidence="6">
    <location>
        <begin position="245"/>
        <end position="263"/>
    </location>
</feature>
<dbReference type="Proteomes" id="UP000813462">
    <property type="component" value="Unassembled WGS sequence"/>
</dbReference>
<comment type="similarity">
    <text evidence="1 6">Belongs to the purine permeases (TC 2.A.7.14) family.</text>
</comment>
<keyword evidence="5 6" id="KW-0472">Membrane</keyword>
<dbReference type="GO" id="GO:0015211">
    <property type="term" value="F:purine nucleoside transmembrane transporter activity"/>
    <property type="evidence" value="ECO:0007669"/>
    <property type="project" value="UniProtKB-UniRule"/>
</dbReference>
<dbReference type="InterPro" id="IPR030182">
    <property type="entry name" value="PUP_plant"/>
</dbReference>
<comment type="subcellular location">
    <subcellularLocation>
        <location evidence="6">Membrane</location>
        <topology evidence="6">Multi-pass membrane protein</topology>
    </subcellularLocation>
</comment>
<evidence type="ECO:0000256" key="4">
    <source>
        <dbReference type="ARBA" id="ARBA00022989"/>
    </source>
</evidence>
<evidence type="ECO:0000256" key="2">
    <source>
        <dbReference type="ARBA" id="ARBA00022448"/>
    </source>
</evidence>
<feature type="transmembrane region" description="Helical" evidence="6">
    <location>
        <begin position="284"/>
        <end position="307"/>
    </location>
</feature>
<keyword evidence="3 6" id="KW-0812">Transmembrane</keyword>
<protein>
    <recommendedName>
        <fullName evidence="6">Probable purine permease</fullName>
    </recommendedName>
</protein>
<gene>
    <name evidence="7" type="ORF">FEM48_Zijuj01G0059500</name>
</gene>
<sequence length="391" mass="43671">MGKAQDLQLHMVTDQEAIKGSSNSMESKGATHQSTFSQPRSFQWWLRMAIYTLFVLFGQSSAMLLVRLYYSKGGKSKWIATLMQVIGFPILIPYYLIIPSKNGLNNKDSSQPSVLVLAMIYFAFGLLLAAQSLLYSIGLLHLPVSIFSLICVSQLAFNALFSFLLNSQKFTPYIINCLVLLTVSSCLLVFHTNMVNLNGISKDMYTIGFLCTLGASAGYGFLLSLTQFTFQRVLKTETFRVVLEMIIYQSLVASCATLFGLFFGGEWNNLKREMEEFGLGRLNYFITLVCTAMGWQISIVGAIGLIFEVSALFSNVIGVLVLPFIPVLALLFFNDEIDGIQVIAMVLAIWGFASYLYQHYVDNASELKIENKHVKEVSLIPLLKEVKALEQ</sequence>
<accession>A0A978VZI7</accession>
<name>A0A978VZI7_ZIZJJ</name>
<comment type="caution">
    <text evidence="7">The sequence shown here is derived from an EMBL/GenBank/DDBJ whole genome shotgun (WGS) entry which is preliminary data.</text>
</comment>
<feature type="transmembrane region" description="Helical" evidence="6">
    <location>
        <begin position="110"/>
        <end position="130"/>
    </location>
</feature>
<dbReference type="GO" id="GO:0005345">
    <property type="term" value="F:purine nucleobase transmembrane transporter activity"/>
    <property type="evidence" value="ECO:0007669"/>
    <property type="project" value="UniProtKB-UniRule"/>
</dbReference>
<dbReference type="GO" id="GO:0016020">
    <property type="term" value="C:membrane"/>
    <property type="evidence" value="ECO:0007669"/>
    <property type="project" value="UniProtKB-SubCell"/>
</dbReference>
<evidence type="ECO:0000256" key="6">
    <source>
        <dbReference type="RuleBase" id="RU368015"/>
    </source>
</evidence>
<dbReference type="AlphaFoldDB" id="A0A978VZI7"/>
<feature type="transmembrane region" description="Helical" evidence="6">
    <location>
        <begin position="170"/>
        <end position="192"/>
    </location>
</feature>
<feature type="transmembrane region" description="Helical" evidence="6">
    <location>
        <begin position="78"/>
        <end position="98"/>
    </location>
</feature>
<feature type="transmembrane region" description="Helical" evidence="6">
    <location>
        <begin position="204"/>
        <end position="225"/>
    </location>
</feature>
<feature type="transmembrane region" description="Helical" evidence="6">
    <location>
        <begin position="313"/>
        <end position="333"/>
    </location>
</feature>
<evidence type="ECO:0000313" key="8">
    <source>
        <dbReference type="Proteomes" id="UP000813462"/>
    </source>
</evidence>
<dbReference type="EMBL" id="JAEACU010000001">
    <property type="protein sequence ID" value="KAH7545121.1"/>
    <property type="molecule type" value="Genomic_DNA"/>
</dbReference>
<feature type="transmembrane region" description="Helical" evidence="6">
    <location>
        <begin position="44"/>
        <end position="66"/>
    </location>
</feature>
<evidence type="ECO:0000256" key="3">
    <source>
        <dbReference type="ARBA" id="ARBA00022692"/>
    </source>
</evidence>
<proteinExistence type="inferred from homology"/>
<organism evidence="7 8">
    <name type="scientific">Ziziphus jujuba var. spinosa</name>
    <dbReference type="NCBI Taxonomy" id="714518"/>
    <lineage>
        <taxon>Eukaryota</taxon>
        <taxon>Viridiplantae</taxon>
        <taxon>Streptophyta</taxon>
        <taxon>Embryophyta</taxon>
        <taxon>Tracheophyta</taxon>
        <taxon>Spermatophyta</taxon>
        <taxon>Magnoliopsida</taxon>
        <taxon>eudicotyledons</taxon>
        <taxon>Gunneridae</taxon>
        <taxon>Pentapetalae</taxon>
        <taxon>rosids</taxon>
        <taxon>fabids</taxon>
        <taxon>Rosales</taxon>
        <taxon>Rhamnaceae</taxon>
        <taxon>Paliureae</taxon>
        <taxon>Ziziphus</taxon>
    </lineage>
</organism>
<evidence type="ECO:0000256" key="1">
    <source>
        <dbReference type="ARBA" id="ARBA00006213"/>
    </source>
</evidence>